<comment type="caution">
    <text evidence="1">The sequence shown here is derived from an EMBL/GenBank/DDBJ whole genome shotgun (WGS) entry which is preliminary data.</text>
</comment>
<evidence type="ECO:0000313" key="1">
    <source>
        <dbReference type="EMBL" id="MBB3231743.1"/>
    </source>
</evidence>
<dbReference type="Proteomes" id="UP000518892">
    <property type="component" value="Unassembled WGS sequence"/>
</dbReference>
<keyword evidence="2" id="KW-1185">Reference proteome</keyword>
<accession>A0A7W5EUP8</accession>
<protein>
    <submittedName>
        <fullName evidence="1">Uncharacterized protein</fullName>
    </submittedName>
</protein>
<sequence length="76" mass="8885">MQKPASERYISVEDLDGIDHRAFDVIGVIPRNQRDPRYGLYVVLKEKPPFATRLLIEVDDPDNKHVLAHLRRHLKL</sequence>
<dbReference type="RefSeq" id="WP_183384219.1">
    <property type="nucleotide sequence ID" value="NZ_JACHXR010000007.1"/>
</dbReference>
<organism evidence="1 2">
    <name type="scientific">Halomonas stenophila</name>
    <dbReference type="NCBI Taxonomy" id="795312"/>
    <lineage>
        <taxon>Bacteria</taxon>
        <taxon>Pseudomonadati</taxon>
        <taxon>Pseudomonadota</taxon>
        <taxon>Gammaproteobacteria</taxon>
        <taxon>Oceanospirillales</taxon>
        <taxon>Halomonadaceae</taxon>
        <taxon>Halomonas</taxon>
    </lineage>
</organism>
<gene>
    <name evidence="1" type="ORF">FHR97_002602</name>
</gene>
<dbReference type="AlphaFoldDB" id="A0A7W5EUP8"/>
<dbReference type="EMBL" id="JACHXR010000007">
    <property type="protein sequence ID" value="MBB3231743.1"/>
    <property type="molecule type" value="Genomic_DNA"/>
</dbReference>
<reference evidence="1 2" key="1">
    <citation type="submission" date="2020-08" db="EMBL/GenBank/DDBJ databases">
        <title>Genomic Encyclopedia of Type Strains, Phase III (KMG-III): the genomes of soil and plant-associated and newly described type strains.</title>
        <authorList>
            <person name="Whitman W."/>
        </authorList>
    </citation>
    <scope>NUCLEOTIDE SEQUENCE [LARGE SCALE GENOMIC DNA]</scope>
    <source>
        <strain evidence="1 2">CECT 7744</strain>
    </source>
</reference>
<evidence type="ECO:0000313" key="2">
    <source>
        <dbReference type="Proteomes" id="UP000518892"/>
    </source>
</evidence>
<proteinExistence type="predicted"/>
<name>A0A7W5EUP8_9GAMM</name>